<evidence type="ECO:0000313" key="3">
    <source>
        <dbReference type="Proteomes" id="UP000000763"/>
    </source>
</evidence>
<dbReference type="AlphaFoldDB" id="Q852I9"/>
<reference evidence="3" key="1">
    <citation type="journal article" date="2005" name="Nature">
        <title>The map-based sequence of the rice genome.</title>
        <authorList>
            <consortium name="International rice genome sequencing project (IRGSP)"/>
            <person name="Matsumoto T."/>
            <person name="Wu J."/>
            <person name="Kanamori H."/>
            <person name="Katayose Y."/>
            <person name="Fujisawa M."/>
            <person name="Namiki N."/>
            <person name="Mizuno H."/>
            <person name="Yamamoto K."/>
            <person name="Antonio B.A."/>
            <person name="Baba T."/>
            <person name="Sakata K."/>
            <person name="Nagamura Y."/>
            <person name="Aoki H."/>
            <person name="Arikawa K."/>
            <person name="Arita K."/>
            <person name="Bito T."/>
            <person name="Chiden Y."/>
            <person name="Fujitsuka N."/>
            <person name="Fukunaka R."/>
            <person name="Hamada M."/>
            <person name="Harada C."/>
            <person name="Hayashi A."/>
            <person name="Hijishita S."/>
            <person name="Honda M."/>
            <person name="Hosokawa S."/>
            <person name="Ichikawa Y."/>
            <person name="Idonuma A."/>
            <person name="Iijima M."/>
            <person name="Ikeda M."/>
            <person name="Ikeno M."/>
            <person name="Ito K."/>
            <person name="Ito S."/>
            <person name="Ito T."/>
            <person name="Ito Y."/>
            <person name="Ito Y."/>
            <person name="Iwabuchi A."/>
            <person name="Kamiya K."/>
            <person name="Karasawa W."/>
            <person name="Kurita K."/>
            <person name="Katagiri S."/>
            <person name="Kikuta A."/>
            <person name="Kobayashi H."/>
            <person name="Kobayashi N."/>
            <person name="Machita K."/>
            <person name="Maehara T."/>
            <person name="Masukawa M."/>
            <person name="Mizubayashi T."/>
            <person name="Mukai Y."/>
            <person name="Nagasaki H."/>
            <person name="Nagata Y."/>
            <person name="Naito S."/>
            <person name="Nakashima M."/>
            <person name="Nakama Y."/>
            <person name="Nakamichi Y."/>
            <person name="Nakamura M."/>
            <person name="Meguro A."/>
            <person name="Negishi M."/>
            <person name="Ohta I."/>
            <person name="Ohta T."/>
            <person name="Okamoto M."/>
            <person name="Ono N."/>
            <person name="Saji S."/>
            <person name="Sakaguchi M."/>
            <person name="Sakai K."/>
            <person name="Shibata M."/>
            <person name="Shimokawa T."/>
            <person name="Song J."/>
            <person name="Takazaki Y."/>
            <person name="Terasawa K."/>
            <person name="Tsugane M."/>
            <person name="Tsuji K."/>
            <person name="Ueda S."/>
            <person name="Waki K."/>
            <person name="Yamagata H."/>
            <person name="Yamamoto M."/>
            <person name="Yamamoto S."/>
            <person name="Yamane H."/>
            <person name="Yoshiki S."/>
            <person name="Yoshihara R."/>
            <person name="Yukawa K."/>
            <person name="Zhong H."/>
            <person name="Yano M."/>
            <person name="Yuan Q."/>
            <person name="Ouyang S."/>
            <person name="Liu J."/>
            <person name="Jones K.M."/>
            <person name="Gansberger K."/>
            <person name="Moffat K."/>
            <person name="Hill J."/>
            <person name="Bera J."/>
            <person name="Fadrosh D."/>
            <person name="Jin S."/>
            <person name="Johri S."/>
            <person name="Kim M."/>
            <person name="Overton L."/>
            <person name="Reardon M."/>
            <person name="Tsitrin T."/>
            <person name="Vuong H."/>
            <person name="Weaver B."/>
            <person name="Ciecko A."/>
            <person name="Tallon L."/>
            <person name="Jackson J."/>
            <person name="Pai G."/>
            <person name="Aken S.V."/>
            <person name="Utterback T."/>
            <person name="Reidmuller S."/>
            <person name="Feldblyum T."/>
            <person name="Hsiao J."/>
            <person name="Zismann V."/>
            <person name="Iobst S."/>
            <person name="de Vazeille A.R."/>
            <person name="Buell C.R."/>
            <person name="Ying K."/>
            <person name="Li Y."/>
            <person name="Lu T."/>
            <person name="Huang Y."/>
            <person name="Zhao Q."/>
            <person name="Feng Q."/>
            <person name="Zhang L."/>
            <person name="Zhu J."/>
            <person name="Weng Q."/>
            <person name="Mu J."/>
            <person name="Lu Y."/>
            <person name="Fan D."/>
            <person name="Liu Y."/>
            <person name="Guan J."/>
            <person name="Zhang Y."/>
            <person name="Yu S."/>
            <person name="Liu X."/>
            <person name="Zhang Y."/>
            <person name="Hong G."/>
            <person name="Han B."/>
            <person name="Choisne N."/>
            <person name="Demange N."/>
            <person name="Orjeda G."/>
            <person name="Samain S."/>
            <person name="Cattolico L."/>
            <person name="Pelletier E."/>
            <person name="Couloux A."/>
            <person name="Segurens B."/>
            <person name="Wincker P."/>
            <person name="D'Hont A."/>
            <person name="Scarpelli C."/>
            <person name="Weissenbach J."/>
            <person name="Salanoubat M."/>
            <person name="Quetier F."/>
            <person name="Yu Y."/>
            <person name="Kim H.R."/>
            <person name="Rambo T."/>
            <person name="Currie J."/>
            <person name="Collura K."/>
            <person name="Luo M."/>
            <person name="Yang T."/>
            <person name="Ammiraju J.S.S."/>
            <person name="Engler F."/>
            <person name="Soderlund C."/>
            <person name="Wing R.A."/>
            <person name="Palmer L.E."/>
            <person name="de la Bastide M."/>
            <person name="Spiegel L."/>
            <person name="Nascimento L."/>
            <person name="Zutavern T."/>
            <person name="O'Shaughnessy A."/>
            <person name="Dike S."/>
            <person name="Dedhia N."/>
            <person name="Preston R."/>
            <person name="Balija V."/>
            <person name="McCombie W.R."/>
            <person name="Chow T."/>
            <person name="Chen H."/>
            <person name="Chung M."/>
            <person name="Chen C."/>
            <person name="Shaw J."/>
            <person name="Wu H."/>
            <person name="Hsiao K."/>
            <person name="Chao Y."/>
            <person name="Chu M."/>
            <person name="Cheng C."/>
            <person name="Hour A."/>
            <person name="Lee P."/>
            <person name="Lin S."/>
            <person name="Lin Y."/>
            <person name="Liou J."/>
            <person name="Liu S."/>
            <person name="Hsing Y."/>
            <person name="Raghuvanshi S."/>
            <person name="Mohanty A."/>
            <person name="Bharti A.K."/>
            <person name="Gaur A."/>
            <person name="Gupta V."/>
            <person name="Kumar D."/>
            <person name="Ravi V."/>
            <person name="Vij S."/>
            <person name="Kapur A."/>
            <person name="Khurana P."/>
            <person name="Khurana P."/>
            <person name="Khurana J.P."/>
            <person name="Tyagi A.K."/>
            <person name="Gaikwad K."/>
            <person name="Singh A."/>
            <person name="Dalal V."/>
            <person name="Srivastava S."/>
            <person name="Dixit A."/>
            <person name="Pal A.K."/>
            <person name="Ghazi I.A."/>
            <person name="Yadav M."/>
            <person name="Pandit A."/>
            <person name="Bhargava A."/>
            <person name="Sureshbabu K."/>
            <person name="Batra K."/>
            <person name="Sharma T.R."/>
            <person name="Mohapatra T."/>
            <person name="Singh N.K."/>
            <person name="Messing J."/>
            <person name="Nelson A.B."/>
            <person name="Fuks G."/>
            <person name="Kavchok S."/>
            <person name="Keizer G."/>
            <person name="Linton E."/>
            <person name="Llaca V."/>
            <person name="Song R."/>
            <person name="Tanyolac B."/>
            <person name="Young S."/>
            <person name="Ho-Il K."/>
            <person name="Hahn J.H."/>
            <person name="Sangsakoo G."/>
            <person name="Vanavichit A."/>
            <person name="de Mattos Luiz.A.T."/>
            <person name="Zimmer P.D."/>
            <person name="Malone G."/>
            <person name="Dellagostin O."/>
            <person name="de Oliveira A.C."/>
            <person name="Bevan M."/>
            <person name="Bancroft I."/>
            <person name="Minx P."/>
            <person name="Cordum H."/>
            <person name="Wilson R."/>
            <person name="Cheng Z."/>
            <person name="Jin W."/>
            <person name="Jiang J."/>
            <person name="Leong S.A."/>
            <person name="Iwama H."/>
            <person name="Gojobori T."/>
            <person name="Itoh T."/>
            <person name="Niimura Y."/>
            <person name="Fujii Y."/>
            <person name="Habara T."/>
            <person name="Sakai H."/>
            <person name="Sato Y."/>
            <person name="Wilson G."/>
            <person name="Kumar K."/>
            <person name="McCouch S."/>
            <person name="Juretic N."/>
            <person name="Hoen D."/>
            <person name="Wright S."/>
            <person name="Bruskiewich R."/>
            <person name="Bureau T."/>
            <person name="Miyao A."/>
            <person name="Hirochika H."/>
            <person name="Nishikawa T."/>
            <person name="Kadowaki K."/>
            <person name="Sugiura M."/>
            <person name="Burr B."/>
            <person name="Sasaki T."/>
        </authorList>
    </citation>
    <scope>NUCLEOTIDE SEQUENCE [LARGE SCALE GENOMIC DNA]</scope>
    <source>
        <strain evidence="3">cv. Nipponbare</strain>
    </source>
</reference>
<dbReference type="Proteomes" id="UP000000763">
    <property type="component" value="Chromosome 3"/>
</dbReference>
<proteinExistence type="predicted"/>
<feature type="compositionally biased region" description="Low complexity" evidence="1">
    <location>
        <begin position="18"/>
        <end position="28"/>
    </location>
</feature>
<feature type="compositionally biased region" description="Low complexity" evidence="1">
    <location>
        <begin position="48"/>
        <end position="68"/>
    </location>
</feature>
<reference evidence="3" key="2">
    <citation type="journal article" date="2008" name="Nucleic Acids Res.">
        <title>The rice annotation project database (RAP-DB): 2008 update.</title>
        <authorList>
            <consortium name="The rice annotation project (RAP)"/>
        </authorList>
    </citation>
    <scope>GENOME REANNOTATION</scope>
    <source>
        <strain evidence="3">cv. Nipponbare</strain>
    </source>
</reference>
<gene>
    <name evidence="2" type="primary">OSJNBb0060J21.35</name>
</gene>
<organism evidence="2 3">
    <name type="scientific">Oryza sativa subsp. japonica</name>
    <name type="common">Rice</name>
    <dbReference type="NCBI Taxonomy" id="39947"/>
    <lineage>
        <taxon>Eukaryota</taxon>
        <taxon>Viridiplantae</taxon>
        <taxon>Streptophyta</taxon>
        <taxon>Embryophyta</taxon>
        <taxon>Tracheophyta</taxon>
        <taxon>Spermatophyta</taxon>
        <taxon>Magnoliopsida</taxon>
        <taxon>Liliopsida</taxon>
        <taxon>Poales</taxon>
        <taxon>Poaceae</taxon>
        <taxon>BOP clade</taxon>
        <taxon>Oryzoideae</taxon>
        <taxon>Oryzeae</taxon>
        <taxon>Oryzinae</taxon>
        <taxon>Oryza</taxon>
        <taxon>Oryza sativa</taxon>
    </lineage>
</organism>
<feature type="compositionally biased region" description="Basic and acidic residues" evidence="1">
    <location>
        <begin position="105"/>
        <end position="119"/>
    </location>
</feature>
<name>Q852I9_ORYSJ</name>
<sequence length="159" mass="17258">MLLILVRWKAHSCKGSASSRTRSTRPTPMGWSSTTARGRTRSPPWTPSPSSSTSSSSTAPAFTSASSPPKRPVKPPPLLASSVHCAMREAINQGGQEGVRRRRRLGDDFPDGRAGDDAGRQGALRPRRRREVSRELYCQSLEIDDDGSLASLATLRENS</sequence>
<feature type="region of interest" description="Disordered" evidence="1">
    <location>
        <begin position="13"/>
        <end position="132"/>
    </location>
</feature>
<evidence type="ECO:0000256" key="1">
    <source>
        <dbReference type="SAM" id="MobiDB-lite"/>
    </source>
</evidence>
<dbReference type="EMBL" id="AC090871">
    <property type="protein sequence ID" value="AAO37976.1"/>
    <property type="molecule type" value="Genomic_DNA"/>
</dbReference>
<protein>
    <submittedName>
        <fullName evidence="2">Uncharacterized protein</fullName>
    </submittedName>
</protein>
<evidence type="ECO:0000313" key="2">
    <source>
        <dbReference type="EMBL" id="AAO37976.1"/>
    </source>
</evidence>
<dbReference type="HOGENOM" id="CLU_2203787_0_0_1"/>
<accession>Q852I9</accession>